<name>A0A840CDS6_9RHOB</name>
<keyword evidence="1" id="KW-0812">Transmembrane</keyword>
<dbReference type="RefSeq" id="WP_054537685.1">
    <property type="nucleotide sequence ID" value="NZ_JACIEQ010000001.1"/>
</dbReference>
<feature type="transmembrane region" description="Helical" evidence="1">
    <location>
        <begin position="7"/>
        <end position="29"/>
    </location>
</feature>
<evidence type="ECO:0000256" key="1">
    <source>
        <dbReference type="SAM" id="Phobius"/>
    </source>
</evidence>
<accession>A0A840CDS6</accession>
<sequence length="95" mass="10792">MLSILQILLLILDIVWFVIIVQIIMSWLISFQVLNLRQPLVAQIWDGLNRLLEPIYAPIRRILPNTGGLDLAPLIVLVGIYALRIVIGNNLYSFA</sequence>
<organism evidence="2 3">
    <name type="scientific">Actibacterium naphthalenivorans</name>
    <dbReference type="NCBI Taxonomy" id="1614693"/>
    <lineage>
        <taxon>Bacteria</taxon>
        <taxon>Pseudomonadati</taxon>
        <taxon>Pseudomonadota</taxon>
        <taxon>Alphaproteobacteria</taxon>
        <taxon>Rhodobacterales</taxon>
        <taxon>Roseobacteraceae</taxon>
        <taxon>Actibacterium</taxon>
    </lineage>
</organism>
<evidence type="ECO:0000313" key="2">
    <source>
        <dbReference type="EMBL" id="MBB4021439.1"/>
    </source>
</evidence>
<comment type="caution">
    <text evidence="2">The sequence shown here is derived from an EMBL/GenBank/DDBJ whole genome shotgun (WGS) entry which is preliminary data.</text>
</comment>
<keyword evidence="1" id="KW-1133">Transmembrane helix</keyword>
<dbReference type="InterPro" id="IPR003425">
    <property type="entry name" value="CCB3/YggT"/>
</dbReference>
<dbReference type="Proteomes" id="UP000585681">
    <property type="component" value="Unassembled WGS sequence"/>
</dbReference>
<gene>
    <name evidence="2" type="ORF">GGR17_001230</name>
</gene>
<evidence type="ECO:0000313" key="3">
    <source>
        <dbReference type="Proteomes" id="UP000585681"/>
    </source>
</evidence>
<proteinExistence type="predicted"/>
<dbReference type="EMBL" id="JACIEQ010000001">
    <property type="protein sequence ID" value="MBB4021439.1"/>
    <property type="molecule type" value="Genomic_DNA"/>
</dbReference>
<feature type="transmembrane region" description="Helical" evidence="1">
    <location>
        <begin position="71"/>
        <end position="92"/>
    </location>
</feature>
<reference evidence="2" key="1">
    <citation type="submission" date="2020-08" db="EMBL/GenBank/DDBJ databases">
        <title>Genomic Encyclopedia of Type Strains, Phase IV (KMG-IV): sequencing the most valuable type-strain genomes for metagenomic binning, comparative biology and taxonomic classification.</title>
        <authorList>
            <person name="Goeker M."/>
        </authorList>
    </citation>
    <scope>NUCLEOTIDE SEQUENCE [LARGE SCALE GENOMIC DNA]</scope>
    <source>
        <strain evidence="2">DSM 105040</strain>
    </source>
</reference>
<keyword evidence="3" id="KW-1185">Reference proteome</keyword>
<protein>
    <submittedName>
        <fullName evidence="2">YggT family protein</fullName>
    </submittedName>
</protein>
<dbReference type="Pfam" id="PF02325">
    <property type="entry name" value="CCB3_YggT"/>
    <property type="match status" value="1"/>
</dbReference>
<dbReference type="AlphaFoldDB" id="A0A840CDS6"/>
<keyword evidence="1" id="KW-0472">Membrane</keyword>
<dbReference type="GO" id="GO:0016020">
    <property type="term" value="C:membrane"/>
    <property type="evidence" value="ECO:0007669"/>
    <property type="project" value="InterPro"/>
</dbReference>